<reference evidence="2 3" key="1">
    <citation type="submission" date="2024-07" db="EMBL/GenBank/DDBJ databases">
        <authorList>
            <person name="Wang L."/>
        </authorList>
    </citation>
    <scope>NUCLEOTIDE SEQUENCE [LARGE SCALE GENOMIC DNA]</scope>
    <source>
        <strain evidence="2 3">WL359</strain>
    </source>
</reference>
<comment type="caution">
    <text evidence="2">The sequence shown here is derived from an EMBL/GenBank/DDBJ whole genome shotgun (WGS) entry which is preliminary data.</text>
</comment>
<evidence type="ECO:0000313" key="3">
    <source>
        <dbReference type="Proteomes" id="UP001555342"/>
    </source>
</evidence>
<keyword evidence="1" id="KW-1133">Transmembrane helix</keyword>
<gene>
    <name evidence="2" type="ORF">AB1E22_05280</name>
</gene>
<evidence type="ECO:0000256" key="1">
    <source>
        <dbReference type="SAM" id="Phobius"/>
    </source>
</evidence>
<evidence type="ECO:0008006" key="4">
    <source>
        <dbReference type="Google" id="ProtNLM"/>
    </source>
</evidence>
<accession>A0ABV3NRH7</accession>
<feature type="transmembrane region" description="Helical" evidence="1">
    <location>
        <begin position="87"/>
        <end position="114"/>
    </location>
</feature>
<keyword evidence="1" id="KW-0812">Transmembrane</keyword>
<keyword evidence="1" id="KW-0472">Membrane</keyword>
<protein>
    <recommendedName>
        <fullName evidence="4">DUF1240 domain-containing protein</fullName>
    </recommendedName>
</protein>
<evidence type="ECO:0000313" key="2">
    <source>
        <dbReference type="EMBL" id="MEW7312123.1"/>
    </source>
</evidence>
<feature type="transmembrane region" description="Helical" evidence="1">
    <location>
        <begin position="12"/>
        <end position="32"/>
    </location>
</feature>
<keyword evidence="3" id="KW-1185">Reference proteome</keyword>
<sequence>MKINSQWLAFKGANLFSIILSAGIIYFTIYGYPLNYLRSLLMHEDIIKYGGGAGLVVSSIPLFIYIFFLSLLSLLKKGSAPLNTKSIIHTIWIAFSVFTFAIGFISLYIIPIFLTASSYIPCREEHLIRYYVTDPRLCETLPIKLDKRKWIGLSKFSSSPHPMR</sequence>
<name>A0ABV3NRH7_9ENTR</name>
<organism evidence="2 3">
    <name type="scientific">Buttiauxella gaviniae</name>
    <dbReference type="NCBI Taxonomy" id="82990"/>
    <lineage>
        <taxon>Bacteria</taxon>
        <taxon>Pseudomonadati</taxon>
        <taxon>Pseudomonadota</taxon>
        <taxon>Gammaproteobacteria</taxon>
        <taxon>Enterobacterales</taxon>
        <taxon>Enterobacteriaceae</taxon>
        <taxon>Buttiauxella</taxon>
    </lineage>
</organism>
<dbReference type="RefSeq" id="WP_367594389.1">
    <property type="nucleotide sequence ID" value="NZ_JBFMVT010000002.1"/>
</dbReference>
<dbReference type="EMBL" id="JBFMVT010000002">
    <property type="protein sequence ID" value="MEW7312123.1"/>
    <property type="molecule type" value="Genomic_DNA"/>
</dbReference>
<dbReference type="Proteomes" id="UP001555342">
    <property type="component" value="Unassembled WGS sequence"/>
</dbReference>
<proteinExistence type="predicted"/>
<feature type="transmembrane region" description="Helical" evidence="1">
    <location>
        <begin position="52"/>
        <end position="75"/>
    </location>
</feature>